<accession>A0A3M7T565</accession>
<protein>
    <submittedName>
        <fullName evidence="1">Uncharacterized protein</fullName>
    </submittedName>
</protein>
<evidence type="ECO:0000313" key="2">
    <source>
        <dbReference type="Proteomes" id="UP000276133"/>
    </source>
</evidence>
<evidence type="ECO:0000313" key="1">
    <source>
        <dbReference type="EMBL" id="RNA43162.1"/>
    </source>
</evidence>
<dbReference type="EMBL" id="REGN01000265">
    <property type="protein sequence ID" value="RNA43162.1"/>
    <property type="molecule type" value="Genomic_DNA"/>
</dbReference>
<keyword evidence="2" id="KW-1185">Reference proteome</keyword>
<gene>
    <name evidence="1" type="ORF">BpHYR1_047221</name>
</gene>
<organism evidence="1 2">
    <name type="scientific">Brachionus plicatilis</name>
    <name type="common">Marine rotifer</name>
    <name type="synonym">Brachionus muelleri</name>
    <dbReference type="NCBI Taxonomy" id="10195"/>
    <lineage>
        <taxon>Eukaryota</taxon>
        <taxon>Metazoa</taxon>
        <taxon>Spiralia</taxon>
        <taxon>Gnathifera</taxon>
        <taxon>Rotifera</taxon>
        <taxon>Eurotatoria</taxon>
        <taxon>Monogononta</taxon>
        <taxon>Pseudotrocha</taxon>
        <taxon>Ploima</taxon>
        <taxon>Brachionidae</taxon>
        <taxon>Brachionus</taxon>
    </lineage>
</organism>
<dbReference type="Proteomes" id="UP000276133">
    <property type="component" value="Unassembled WGS sequence"/>
</dbReference>
<proteinExistence type="predicted"/>
<reference evidence="1 2" key="1">
    <citation type="journal article" date="2018" name="Sci. Rep.">
        <title>Genomic signatures of local adaptation to the degree of environmental predictability in rotifers.</title>
        <authorList>
            <person name="Franch-Gras L."/>
            <person name="Hahn C."/>
            <person name="Garcia-Roger E.M."/>
            <person name="Carmona M.J."/>
            <person name="Serra M."/>
            <person name="Gomez A."/>
        </authorList>
    </citation>
    <scope>NUCLEOTIDE SEQUENCE [LARGE SCALE GENOMIC DNA]</scope>
    <source>
        <strain evidence="1">HYR1</strain>
    </source>
</reference>
<name>A0A3M7T565_BRAPC</name>
<dbReference type="AlphaFoldDB" id="A0A3M7T565"/>
<comment type="caution">
    <text evidence="1">The sequence shown here is derived from an EMBL/GenBank/DDBJ whole genome shotgun (WGS) entry which is preliminary data.</text>
</comment>
<sequence length="72" mass="8516">MPIADQKHFNSISDIYNRNKYQKFSHNKIKKVKPRNDSNSQNARASLYLLKKVEIKNQRKIKIKSIPRPLGH</sequence>